<dbReference type="RefSeq" id="WP_007578846.1">
    <property type="nucleotide sequence ID" value="NZ_AGUD01000306.1"/>
</dbReference>
<dbReference type="Proteomes" id="UP000005143">
    <property type="component" value="Unassembled WGS sequence"/>
</dbReference>
<reference evidence="4 5" key="1">
    <citation type="journal article" date="2013" name="Biodegradation">
        <title>Quantitative proteomic analysis of ibuprofen-degrading Patulibacter sp. strain I11.</title>
        <authorList>
            <person name="Almeida B."/>
            <person name="Kjeldal H."/>
            <person name="Lolas I."/>
            <person name="Knudsen A.D."/>
            <person name="Carvalho G."/>
            <person name="Nielsen K.L."/>
            <person name="Barreto Crespo M.T."/>
            <person name="Stensballe A."/>
            <person name="Nielsen J.L."/>
        </authorList>
    </citation>
    <scope>NUCLEOTIDE SEQUENCE [LARGE SCALE GENOMIC DNA]</scope>
    <source>
        <strain evidence="4 5">I11</strain>
    </source>
</reference>
<proteinExistence type="inferred from homology"/>
<dbReference type="GO" id="GO:0016491">
    <property type="term" value="F:oxidoreductase activity"/>
    <property type="evidence" value="ECO:0007669"/>
    <property type="project" value="UniProtKB-KW"/>
</dbReference>
<dbReference type="Gene3D" id="3.40.50.720">
    <property type="entry name" value="NAD(P)-binding Rossmann-like Domain"/>
    <property type="match status" value="1"/>
</dbReference>
<dbReference type="SUPFAM" id="SSF51735">
    <property type="entry name" value="NAD(P)-binding Rossmann-fold domains"/>
    <property type="match status" value="1"/>
</dbReference>
<dbReference type="GO" id="GO:0016020">
    <property type="term" value="C:membrane"/>
    <property type="evidence" value="ECO:0007669"/>
    <property type="project" value="TreeGrafter"/>
</dbReference>
<evidence type="ECO:0000313" key="5">
    <source>
        <dbReference type="Proteomes" id="UP000005143"/>
    </source>
</evidence>
<evidence type="ECO:0000256" key="1">
    <source>
        <dbReference type="ARBA" id="ARBA00006484"/>
    </source>
</evidence>
<dbReference type="PANTHER" id="PTHR44196:SF1">
    <property type="entry name" value="DEHYDROGENASE_REDUCTASE SDR FAMILY MEMBER 7B"/>
    <property type="match status" value="1"/>
</dbReference>
<dbReference type="OrthoDB" id="4481821at2"/>
<dbReference type="PRINTS" id="PR00081">
    <property type="entry name" value="GDHRDH"/>
</dbReference>
<dbReference type="AlphaFoldDB" id="H0EBC1"/>
<evidence type="ECO:0000256" key="3">
    <source>
        <dbReference type="RuleBase" id="RU000363"/>
    </source>
</evidence>
<dbReference type="InterPro" id="IPR002347">
    <property type="entry name" value="SDR_fam"/>
</dbReference>
<comment type="similarity">
    <text evidence="1 3">Belongs to the short-chain dehydrogenases/reductases (SDR) family.</text>
</comment>
<dbReference type="InterPro" id="IPR036291">
    <property type="entry name" value="NAD(P)-bd_dom_sf"/>
</dbReference>
<name>H0EBC1_9ACTN</name>
<gene>
    <name evidence="4" type="ORF">PAI11_41500</name>
</gene>
<dbReference type="CDD" id="cd05233">
    <property type="entry name" value="SDR_c"/>
    <property type="match status" value="1"/>
</dbReference>
<accession>H0EBC1</accession>
<evidence type="ECO:0000256" key="2">
    <source>
        <dbReference type="ARBA" id="ARBA00023002"/>
    </source>
</evidence>
<evidence type="ECO:0000313" key="4">
    <source>
        <dbReference type="EMBL" id="EHN08997.1"/>
    </source>
</evidence>
<comment type="caution">
    <text evidence="4">The sequence shown here is derived from an EMBL/GenBank/DDBJ whole genome shotgun (WGS) entry which is preliminary data.</text>
</comment>
<keyword evidence="2" id="KW-0560">Oxidoreductase</keyword>
<dbReference type="InterPro" id="IPR020904">
    <property type="entry name" value="Sc_DH/Rdtase_CS"/>
</dbReference>
<dbReference type="PRINTS" id="PR00080">
    <property type="entry name" value="SDRFAMILY"/>
</dbReference>
<protein>
    <submittedName>
        <fullName evidence="4">Putative oxidoreductase</fullName>
    </submittedName>
</protein>
<sequence>MSRFPIDGSRVVVTGAGSGIGRATALRFAGMGATVACVDIDGDAADRTAVACRDRRPTTPAASAWTCDVADAAAVAALADAIEDEGPVDVLVNNAGVGIAGPFLESAVEDWDWLMGINLDGVAYGSRAFGARMVDRGRGHVVNVASGAAYAMSRDMAAYCASKAAVVAFSRCLRADWAAAGVGVSAICPGVINTPIATRTRMVGPVAERQQRIADAFRFGHSPDLVARAIARAVARNDELVPVGLESAIAYRLLPVVPKPVQALATRASLARVFAGVRGGRA</sequence>
<dbReference type="PANTHER" id="PTHR44196">
    <property type="entry name" value="DEHYDROGENASE/REDUCTASE SDR FAMILY MEMBER 7B"/>
    <property type="match status" value="1"/>
</dbReference>
<dbReference type="PROSITE" id="PS00061">
    <property type="entry name" value="ADH_SHORT"/>
    <property type="match status" value="1"/>
</dbReference>
<dbReference type="EMBL" id="AGUD01000306">
    <property type="protein sequence ID" value="EHN08997.1"/>
    <property type="molecule type" value="Genomic_DNA"/>
</dbReference>
<dbReference type="PATRIC" id="fig|1097667.3.peg.4115"/>
<keyword evidence="5" id="KW-1185">Reference proteome</keyword>
<dbReference type="Pfam" id="PF00106">
    <property type="entry name" value="adh_short"/>
    <property type="match status" value="1"/>
</dbReference>
<organism evidence="4 5">
    <name type="scientific">Patulibacter medicamentivorans</name>
    <dbReference type="NCBI Taxonomy" id="1097667"/>
    <lineage>
        <taxon>Bacteria</taxon>
        <taxon>Bacillati</taxon>
        <taxon>Actinomycetota</taxon>
        <taxon>Thermoleophilia</taxon>
        <taxon>Solirubrobacterales</taxon>
        <taxon>Patulibacteraceae</taxon>
        <taxon>Patulibacter</taxon>
    </lineage>
</organism>